<evidence type="ECO:0000256" key="8">
    <source>
        <dbReference type="PIRSR" id="PIRSR001365-2"/>
    </source>
</evidence>
<dbReference type="InterPro" id="IPR017655">
    <property type="entry name" value="Dehydro-deoxyglucarate_dehyd"/>
</dbReference>
<dbReference type="NCBIfam" id="TIGR03249">
    <property type="entry name" value="KdgD"/>
    <property type="match status" value="1"/>
</dbReference>
<dbReference type="PANTHER" id="PTHR12128">
    <property type="entry name" value="DIHYDRODIPICOLINATE SYNTHASE"/>
    <property type="match status" value="1"/>
</dbReference>
<dbReference type="Gene3D" id="3.20.20.70">
    <property type="entry name" value="Aldolase class I"/>
    <property type="match status" value="1"/>
</dbReference>
<evidence type="ECO:0000256" key="5">
    <source>
        <dbReference type="HAMAP-Rule" id="MF_00694"/>
    </source>
</evidence>
<gene>
    <name evidence="9" type="ORF">SAMN04487958_101395</name>
</gene>
<comment type="catalytic activity">
    <reaction evidence="1 5">
        <text>5-dehydro-4-deoxy-D-glucarate + H(+) = 2,5-dioxopentanoate + CO2 + H2O</text>
        <dbReference type="Rhea" id="RHEA:24608"/>
        <dbReference type="ChEBI" id="CHEBI:15377"/>
        <dbReference type="ChEBI" id="CHEBI:15378"/>
        <dbReference type="ChEBI" id="CHEBI:16526"/>
        <dbReference type="ChEBI" id="CHEBI:42819"/>
        <dbReference type="ChEBI" id="CHEBI:58136"/>
        <dbReference type="EC" id="4.2.1.41"/>
    </reaction>
</comment>
<evidence type="ECO:0000256" key="3">
    <source>
        <dbReference type="ARBA" id="ARBA00007592"/>
    </source>
</evidence>
<dbReference type="Proteomes" id="UP000198505">
    <property type="component" value="Unassembled WGS sequence"/>
</dbReference>
<dbReference type="EC" id="4.2.1.41" evidence="5"/>
<dbReference type="InterPro" id="IPR002220">
    <property type="entry name" value="DapA-like"/>
</dbReference>
<dbReference type="AlphaFoldDB" id="A0A1H9PUR4"/>
<dbReference type="UniPathway" id="UPA00564">
    <property type="reaction ID" value="UER00628"/>
</dbReference>
<dbReference type="PIRSF" id="PIRSF001365">
    <property type="entry name" value="DHDPS"/>
    <property type="match status" value="1"/>
</dbReference>
<evidence type="ECO:0000313" key="9">
    <source>
        <dbReference type="EMBL" id="SER51353.1"/>
    </source>
</evidence>
<dbReference type="PANTHER" id="PTHR12128:SF19">
    <property type="entry name" value="5-DEHYDRO-4-DEOXYGLUCARATE DEHYDRATASE 2-RELATED"/>
    <property type="match status" value="1"/>
</dbReference>
<evidence type="ECO:0000256" key="1">
    <source>
        <dbReference type="ARBA" id="ARBA00001446"/>
    </source>
</evidence>
<proteinExistence type="inferred from homology"/>
<dbReference type="GO" id="GO:0008840">
    <property type="term" value="F:4-hydroxy-tetrahydrodipicolinate synthase activity"/>
    <property type="evidence" value="ECO:0007669"/>
    <property type="project" value="TreeGrafter"/>
</dbReference>
<feature type="active site" description="Proton donor/acceptor" evidence="7">
    <location>
        <position position="158"/>
    </location>
</feature>
<dbReference type="GO" id="GO:0047448">
    <property type="term" value="F:5-dehydro-4-deoxyglucarate dehydratase activity"/>
    <property type="evidence" value="ECO:0007669"/>
    <property type="project" value="UniProtKB-UniRule"/>
</dbReference>
<feature type="active site" description="Schiff-base intermediate with substrate" evidence="7">
    <location>
        <position position="184"/>
    </location>
</feature>
<dbReference type="SUPFAM" id="SSF51569">
    <property type="entry name" value="Aldolase"/>
    <property type="match status" value="1"/>
</dbReference>
<dbReference type="NCBIfam" id="NF002958">
    <property type="entry name" value="PRK03620.1"/>
    <property type="match status" value="1"/>
</dbReference>
<dbReference type="SMART" id="SM01130">
    <property type="entry name" value="DHDPS"/>
    <property type="match status" value="1"/>
</dbReference>
<protein>
    <recommendedName>
        <fullName evidence="5">Probable 5-dehydro-4-deoxyglucarate dehydratase</fullName>
        <ecNumber evidence="5">4.2.1.41</ecNumber>
    </recommendedName>
    <alternativeName>
        <fullName evidence="5">5-keto-4-deoxy-glucarate dehydratase</fullName>
        <shortName evidence="5">KDGDH</shortName>
    </alternativeName>
</protein>
<comment type="pathway">
    <text evidence="2 5">Carbohydrate acid metabolism; D-glucarate degradation; 2,5-dioxopentanoate from D-glucarate: step 2/2.</text>
</comment>
<keyword evidence="4 5" id="KW-0456">Lyase</keyword>
<dbReference type="CDD" id="cd00951">
    <property type="entry name" value="KDGDH"/>
    <property type="match status" value="1"/>
</dbReference>
<reference evidence="10" key="1">
    <citation type="submission" date="2016-10" db="EMBL/GenBank/DDBJ databases">
        <authorList>
            <person name="Varghese N."/>
            <person name="Submissions S."/>
        </authorList>
    </citation>
    <scope>NUCLEOTIDE SEQUENCE [LARGE SCALE GENOMIC DNA]</scope>
    <source>
        <strain evidence="10">CGMCC 1.6495</strain>
    </source>
</reference>
<evidence type="ECO:0000313" key="10">
    <source>
        <dbReference type="Proteomes" id="UP000198505"/>
    </source>
</evidence>
<dbReference type="HAMAP" id="MF_00694">
    <property type="entry name" value="KDGDH"/>
    <property type="match status" value="1"/>
</dbReference>
<organism evidence="9 10">
    <name type="scientific">Vreelandella subterranea</name>
    <dbReference type="NCBI Taxonomy" id="416874"/>
    <lineage>
        <taxon>Bacteria</taxon>
        <taxon>Pseudomonadati</taxon>
        <taxon>Pseudomonadota</taxon>
        <taxon>Gammaproteobacteria</taxon>
        <taxon>Oceanospirillales</taxon>
        <taxon>Halomonadaceae</taxon>
        <taxon>Vreelandella</taxon>
    </lineage>
</organism>
<evidence type="ECO:0000256" key="2">
    <source>
        <dbReference type="ARBA" id="ARBA00004983"/>
    </source>
</evidence>
<sequence length="318" mass="34125">MGVGTLQRGKHEDGGVKFSKQDVIQAIGDGLLSFPITDFDDNGQFDEASYRERLAWFISHDISAVFVAGGTGEFFNLSLEEYRRIVQVAVEVIDGKLPVIASAGLSVATGKAFAAAAEEAGADGILLMPPYLTECPQDGLVDYARQICDATAINVIYYNRGNGILNAASVQALADACPNLIGLKDGKGDIQALNKIVKTVGDRLTYIGGVPTAEIFAEAYLSIGVNTYSSAVFNFVPDMAVAFYRALRAGDSRVVKQITQDFFIPFIDLRDQKAGYAVSLIKAGAEIIGRPAGKVRAPLTMPTADECRQLKQLIDKTK</sequence>
<name>A0A1H9PUR4_9GAMM</name>
<evidence type="ECO:0000256" key="6">
    <source>
        <dbReference type="PIRNR" id="PIRNR001365"/>
    </source>
</evidence>
<dbReference type="GO" id="GO:0042838">
    <property type="term" value="P:D-glucarate catabolic process"/>
    <property type="evidence" value="ECO:0007669"/>
    <property type="project" value="UniProtKB-UniRule"/>
</dbReference>
<evidence type="ECO:0000256" key="7">
    <source>
        <dbReference type="PIRSR" id="PIRSR001365-1"/>
    </source>
</evidence>
<accession>A0A1H9PUR4</accession>
<keyword evidence="10" id="KW-1185">Reference proteome</keyword>
<comment type="similarity">
    <text evidence="3 5 6">Belongs to the DapA family.</text>
</comment>
<dbReference type="STRING" id="416874.SAMN04487958_101395"/>
<dbReference type="InterPro" id="IPR013785">
    <property type="entry name" value="Aldolase_TIM"/>
</dbReference>
<dbReference type="EMBL" id="FOGS01000001">
    <property type="protein sequence ID" value="SER51353.1"/>
    <property type="molecule type" value="Genomic_DNA"/>
</dbReference>
<dbReference type="Pfam" id="PF00701">
    <property type="entry name" value="DHDPS"/>
    <property type="match status" value="1"/>
</dbReference>
<evidence type="ECO:0000256" key="4">
    <source>
        <dbReference type="ARBA" id="ARBA00023239"/>
    </source>
</evidence>
<feature type="binding site" evidence="8">
    <location>
        <position position="71"/>
    </location>
    <ligand>
        <name>pyruvate</name>
        <dbReference type="ChEBI" id="CHEBI:15361"/>
    </ligand>
</feature>